<feature type="compositionally biased region" description="Basic and acidic residues" evidence="1">
    <location>
        <begin position="17"/>
        <end position="31"/>
    </location>
</feature>
<keyword evidence="3" id="KW-1185">Reference proteome</keyword>
<reference evidence="2 3" key="1">
    <citation type="journal article" date="2021" name="BMC Genomics">
        <title>Datura genome reveals duplications of psychoactive alkaloid biosynthetic genes and high mutation rate following tissue culture.</title>
        <authorList>
            <person name="Rajewski A."/>
            <person name="Carter-House D."/>
            <person name="Stajich J."/>
            <person name="Litt A."/>
        </authorList>
    </citation>
    <scope>NUCLEOTIDE SEQUENCE [LARGE SCALE GENOMIC DNA]</scope>
    <source>
        <strain evidence="2">AR-01</strain>
    </source>
</reference>
<organism evidence="2 3">
    <name type="scientific">Datura stramonium</name>
    <name type="common">Jimsonweed</name>
    <name type="synonym">Common thornapple</name>
    <dbReference type="NCBI Taxonomy" id="4076"/>
    <lineage>
        <taxon>Eukaryota</taxon>
        <taxon>Viridiplantae</taxon>
        <taxon>Streptophyta</taxon>
        <taxon>Embryophyta</taxon>
        <taxon>Tracheophyta</taxon>
        <taxon>Spermatophyta</taxon>
        <taxon>Magnoliopsida</taxon>
        <taxon>eudicotyledons</taxon>
        <taxon>Gunneridae</taxon>
        <taxon>Pentapetalae</taxon>
        <taxon>asterids</taxon>
        <taxon>lamiids</taxon>
        <taxon>Solanales</taxon>
        <taxon>Solanaceae</taxon>
        <taxon>Solanoideae</taxon>
        <taxon>Datureae</taxon>
        <taxon>Datura</taxon>
    </lineage>
</organism>
<gene>
    <name evidence="2" type="ORF">HAX54_005199</name>
</gene>
<feature type="region of interest" description="Disordered" evidence="1">
    <location>
        <begin position="1"/>
        <end position="39"/>
    </location>
</feature>
<evidence type="ECO:0000313" key="2">
    <source>
        <dbReference type="EMBL" id="MCD7467649.1"/>
    </source>
</evidence>
<name>A0ABS8TAP0_DATST</name>
<comment type="caution">
    <text evidence="2">The sequence shown here is derived from an EMBL/GenBank/DDBJ whole genome shotgun (WGS) entry which is preliminary data.</text>
</comment>
<protein>
    <submittedName>
        <fullName evidence="2">Uncharacterized protein</fullName>
    </submittedName>
</protein>
<evidence type="ECO:0000256" key="1">
    <source>
        <dbReference type="SAM" id="MobiDB-lite"/>
    </source>
</evidence>
<sequence>MAPKVNKGNGVASSSHGSERARTTSEEEHGDVNMAPPPLRQYGLRWVTKKEEEQLQQLNIDYPMSEHSRALCIVGIGYEKPLDDDVATKDEIERVDLDIESTDDDEEDYEMEEAALAPTDDEE</sequence>
<dbReference type="Proteomes" id="UP000823775">
    <property type="component" value="Unassembled WGS sequence"/>
</dbReference>
<dbReference type="EMBL" id="JACEIK010001254">
    <property type="protein sequence ID" value="MCD7467649.1"/>
    <property type="molecule type" value="Genomic_DNA"/>
</dbReference>
<proteinExistence type="predicted"/>
<evidence type="ECO:0000313" key="3">
    <source>
        <dbReference type="Proteomes" id="UP000823775"/>
    </source>
</evidence>
<accession>A0ABS8TAP0</accession>
<feature type="region of interest" description="Disordered" evidence="1">
    <location>
        <begin position="102"/>
        <end position="123"/>
    </location>
</feature>